<protein>
    <submittedName>
        <fullName evidence="1">Uncharacterized protein</fullName>
    </submittedName>
</protein>
<evidence type="ECO:0000313" key="2">
    <source>
        <dbReference type="Proteomes" id="UP000195696"/>
    </source>
</evidence>
<dbReference type="Proteomes" id="UP000195696">
    <property type="component" value="Unassembled WGS sequence"/>
</dbReference>
<organism evidence="1 2">
    <name type="scientific">Bacillus mycoides</name>
    <dbReference type="NCBI Taxonomy" id="1405"/>
    <lineage>
        <taxon>Bacteria</taxon>
        <taxon>Bacillati</taxon>
        <taxon>Bacillota</taxon>
        <taxon>Bacilli</taxon>
        <taxon>Bacillales</taxon>
        <taxon>Bacillaceae</taxon>
        <taxon>Bacillus</taxon>
        <taxon>Bacillus cereus group</taxon>
    </lineage>
</organism>
<accession>A0A1G4EN21</accession>
<dbReference type="AlphaFoldDB" id="A0A1G4EN21"/>
<dbReference type="EMBL" id="FMAK01000052">
    <property type="protein sequence ID" value="SCB70425.1"/>
    <property type="molecule type" value="Genomic_DNA"/>
</dbReference>
<evidence type="ECO:0000313" key="1">
    <source>
        <dbReference type="EMBL" id="SCB70425.1"/>
    </source>
</evidence>
<sequence length="26" mass="2848">MTNTKTAVELIHEARDIQAGTASYVK</sequence>
<name>A0A1G4EN21_BACMY</name>
<gene>
    <name evidence="1" type="ORF">BWGO95_04595</name>
</gene>
<proteinExistence type="predicted"/>
<reference evidence="1 2" key="1">
    <citation type="submission" date="2016-08" db="EMBL/GenBank/DDBJ databases">
        <authorList>
            <person name="Seilhamer J.J."/>
        </authorList>
    </citation>
    <scope>NUCLEOTIDE SEQUENCE [LARGE SCALE GENOMIC DNA]</scope>
    <source>
        <strain evidence="1 2">SDA_GO95</strain>
    </source>
</reference>